<evidence type="ECO:0000313" key="3">
    <source>
        <dbReference type="Proteomes" id="UP000015106"/>
    </source>
</evidence>
<feature type="region of interest" description="Disordered" evidence="1">
    <location>
        <begin position="13"/>
        <end position="32"/>
    </location>
</feature>
<keyword evidence="3" id="KW-1185">Reference proteome</keyword>
<dbReference type="EnsemblPlants" id="TuG1812G0200006317.01.T01">
    <property type="protein sequence ID" value="TuG1812G0200006317.01.T01.cds302978"/>
    <property type="gene ID" value="TuG1812G0200006317.01"/>
</dbReference>
<dbReference type="AlphaFoldDB" id="A0A8R7TQH1"/>
<accession>A0A8R7TQH1</accession>
<sequence>IIAFDCIHGLHDVSDEEQDGGEKDKSRPGAPEVLAPKVCPPLVHVDTRTVIDVVVLQVITHAAQLTPPVLVHILGEAVEE</sequence>
<name>A0A8R7TQH1_TRIUA</name>
<reference evidence="2" key="3">
    <citation type="submission" date="2022-06" db="UniProtKB">
        <authorList>
            <consortium name="EnsemblPlants"/>
        </authorList>
    </citation>
    <scope>IDENTIFICATION</scope>
</reference>
<protein>
    <submittedName>
        <fullName evidence="2">Uncharacterized protein</fullName>
    </submittedName>
</protein>
<organism evidence="2 3">
    <name type="scientific">Triticum urartu</name>
    <name type="common">Red wild einkorn</name>
    <name type="synonym">Crithodium urartu</name>
    <dbReference type="NCBI Taxonomy" id="4572"/>
    <lineage>
        <taxon>Eukaryota</taxon>
        <taxon>Viridiplantae</taxon>
        <taxon>Streptophyta</taxon>
        <taxon>Embryophyta</taxon>
        <taxon>Tracheophyta</taxon>
        <taxon>Spermatophyta</taxon>
        <taxon>Magnoliopsida</taxon>
        <taxon>Liliopsida</taxon>
        <taxon>Poales</taxon>
        <taxon>Poaceae</taxon>
        <taxon>BOP clade</taxon>
        <taxon>Pooideae</taxon>
        <taxon>Triticodae</taxon>
        <taxon>Triticeae</taxon>
        <taxon>Triticinae</taxon>
        <taxon>Triticum</taxon>
    </lineage>
</organism>
<evidence type="ECO:0000313" key="2">
    <source>
        <dbReference type="EnsemblPlants" id="TuG1812G0200006317.01.T01.cds302978"/>
    </source>
</evidence>
<proteinExistence type="predicted"/>
<evidence type="ECO:0000256" key="1">
    <source>
        <dbReference type="SAM" id="MobiDB-lite"/>
    </source>
</evidence>
<reference evidence="2" key="2">
    <citation type="submission" date="2018-03" db="EMBL/GenBank/DDBJ databases">
        <title>The Triticum urartu genome reveals the dynamic nature of wheat genome evolution.</title>
        <authorList>
            <person name="Ling H."/>
            <person name="Ma B."/>
            <person name="Shi X."/>
            <person name="Liu H."/>
            <person name="Dong L."/>
            <person name="Sun H."/>
            <person name="Cao Y."/>
            <person name="Gao Q."/>
            <person name="Zheng S."/>
            <person name="Li Y."/>
            <person name="Yu Y."/>
            <person name="Du H."/>
            <person name="Qi M."/>
            <person name="Li Y."/>
            <person name="Yu H."/>
            <person name="Cui Y."/>
            <person name="Wang N."/>
            <person name="Chen C."/>
            <person name="Wu H."/>
            <person name="Zhao Y."/>
            <person name="Zhang J."/>
            <person name="Li Y."/>
            <person name="Zhou W."/>
            <person name="Zhang B."/>
            <person name="Hu W."/>
            <person name="Eijk M."/>
            <person name="Tang J."/>
            <person name="Witsenboer H."/>
            <person name="Zhao S."/>
            <person name="Li Z."/>
            <person name="Zhang A."/>
            <person name="Wang D."/>
            <person name="Liang C."/>
        </authorList>
    </citation>
    <scope>NUCLEOTIDE SEQUENCE [LARGE SCALE GENOMIC DNA]</scope>
    <source>
        <strain evidence="2">cv. G1812</strain>
    </source>
</reference>
<dbReference type="Proteomes" id="UP000015106">
    <property type="component" value="Chromosome 2"/>
</dbReference>
<dbReference type="Gramene" id="TuG1812G0200006317.01.T01">
    <property type="protein sequence ID" value="TuG1812G0200006317.01.T01.cds302978"/>
    <property type="gene ID" value="TuG1812G0200006317.01"/>
</dbReference>
<reference evidence="3" key="1">
    <citation type="journal article" date="2013" name="Nature">
        <title>Draft genome of the wheat A-genome progenitor Triticum urartu.</title>
        <authorList>
            <person name="Ling H.Q."/>
            <person name="Zhao S."/>
            <person name="Liu D."/>
            <person name="Wang J."/>
            <person name="Sun H."/>
            <person name="Zhang C."/>
            <person name="Fan H."/>
            <person name="Li D."/>
            <person name="Dong L."/>
            <person name="Tao Y."/>
            <person name="Gao C."/>
            <person name="Wu H."/>
            <person name="Li Y."/>
            <person name="Cui Y."/>
            <person name="Guo X."/>
            <person name="Zheng S."/>
            <person name="Wang B."/>
            <person name="Yu K."/>
            <person name="Liang Q."/>
            <person name="Yang W."/>
            <person name="Lou X."/>
            <person name="Chen J."/>
            <person name="Feng M."/>
            <person name="Jian J."/>
            <person name="Zhang X."/>
            <person name="Luo G."/>
            <person name="Jiang Y."/>
            <person name="Liu J."/>
            <person name="Wang Z."/>
            <person name="Sha Y."/>
            <person name="Zhang B."/>
            <person name="Wu H."/>
            <person name="Tang D."/>
            <person name="Shen Q."/>
            <person name="Xue P."/>
            <person name="Zou S."/>
            <person name="Wang X."/>
            <person name="Liu X."/>
            <person name="Wang F."/>
            <person name="Yang Y."/>
            <person name="An X."/>
            <person name="Dong Z."/>
            <person name="Zhang K."/>
            <person name="Zhang X."/>
            <person name="Luo M.C."/>
            <person name="Dvorak J."/>
            <person name="Tong Y."/>
            <person name="Wang J."/>
            <person name="Yang H."/>
            <person name="Li Z."/>
            <person name="Wang D."/>
            <person name="Zhang A."/>
            <person name="Wang J."/>
        </authorList>
    </citation>
    <scope>NUCLEOTIDE SEQUENCE</scope>
    <source>
        <strain evidence="3">cv. G1812</strain>
    </source>
</reference>